<evidence type="ECO:0000313" key="2">
    <source>
        <dbReference type="Proteomes" id="UP000321424"/>
    </source>
</evidence>
<protein>
    <submittedName>
        <fullName evidence="1">Uncharacterized protein</fullName>
    </submittedName>
</protein>
<dbReference type="AlphaFoldDB" id="A0A511MIL4"/>
<sequence>MTRYMIIGQQHLANREWVGDENGGTDTDFIPFSTGDGYREGVELPDSDVLPSISDVVDAVLGVPQ</sequence>
<name>A0A511MIL4_9NOCA</name>
<accession>A0A511MIL4</accession>
<proteinExistence type="predicted"/>
<keyword evidence="2" id="KW-1185">Reference proteome</keyword>
<dbReference type="Proteomes" id="UP000321424">
    <property type="component" value="Unassembled WGS sequence"/>
</dbReference>
<gene>
    <name evidence="1" type="ORF">NN4_44460</name>
</gene>
<comment type="caution">
    <text evidence="1">The sequence shown here is derived from an EMBL/GenBank/DDBJ whole genome shotgun (WGS) entry which is preliminary data.</text>
</comment>
<evidence type="ECO:0000313" key="1">
    <source>
        <dbReference type="EMBL" id="GEM39927.1"/>
    </source>
</evidence>
<reference evidence="1 2" key="1">
    <citation type="submission" date="2019-07" db="EMBL/GenBank/DDBJ databases">
        <title>Whole genome shotgun sequence of Nocardia ninae NBRC 108245.</title>
        <authorList>
            <person name="Hosoyama A."/>
            <person name="Uohara A."/>
            <person name="Ohji S."/>
            <person name="Ichikawa N."/>
        </authorList>
    </citation>
    <scope>NUCLEOTIDE SEQUENCE [LARGE SCALE GENOMIC DNA]</scope>
    <source>
        <strain evidence="1 2">NBRC 108245</strain>
    </source>
</reference>
<dbReference type="EMBL" id="BJXA01000030">
    <property type="protein sequence ID" value="GEM39927.1"/>
    <property type="molecule type" value="Genomic_DNA"/>
</dbReference>
<organism evidence="1 2">
    <name type="scientific">Nocardia ninae NBRC 108245</name>
    <dbReference type="NCBI Taxonomy" id="1210091"/>
    <lineage>
        <taxon>Bacteria</taxon>
        <taxon>Bacillati</taxon>
        <taxon>Actinomycetota</taxon>
        <taxon>Actinomycetes</taxon>
        <taxon>Mycobacteriales</taxon>
        <taxon>Nocardiaceae</taxon>
        <taxon>Nocardia</taxon>
    </lineage>
</organism>